<comment type="caution">
    <text evidence="2">The sequence shown here is derived from an EMBL/GenBank/DDBJ whole genome shotgun (WGS) entry which is preliminary data.</text>
</comment>
<feature type="signal peptide" evidence="1">
    <location>
        <begin position="1"/>
        <end position="18"/>
    </location>
</feature>
<sequence>MKGLIFAVFPFICGHSIAITSDAPLCQSMPLPASNASLRGSPSTPNNPLYQPCISNGPLYEPSVSNNPLCGPASAAPQTATIGSVEYVIFGSGYESSFVNASAYCASLNESYPWNQGCQKSVQGLTHLETHHRFPCRRQQYDLFRAFFDD</sequence>
<feature type="chain" id="PRO_5001950498" evidence="1">
    <location>
        <begin position="19"/>
        <end position="150"/>
    </location>
</feature>
<protein>
    <submittedName>
        <fullName evidence="2">Uncharacterized protein</fullName>
    </submittedName>
</protein>
<dbReference type="EMBL" id="JMKJ01000017">
    <property type="protein sequence ID" value="KGG53037.1"/>
    <property type="molecule type" value="Genomic_DNA"/>
</dbReference>
<dbReference type="AlphaFoldDB" id="A0A098VVQ6"/>
<proteinExistence type="predicted"/>
<dbReference type="Proteomes" id="UP000029725">
    <property type="component" value="Unassembled WGS sequence"/>
</dbReference>
<keyword evidence="1" id="KW-0732">Signal</keyword>
<evidence type="ECO:0000313" key="3">
    <source>
        <dbReference type="Proteomes" id="UP000029725"/>
    </source>
</evidence>
<dbReference type="HOGENOM" id="CLU_1740986_0_0_1"/>
<reference evidence="2 3" key="1">
    <citation type="submission" date="2014-04" db="EMBL/GenBank/DDBJ databases">
        <title>A new species of microsporidia sheds light on the evolution of extreme parasitism.</title>
        <authorList>
            <person name="Haag K.L."/>
            <person name="James T.Y."/>
            <person name="Larsson R."/>
            <person name="Schaer T.M."/>
            <person name="Refardt D."/>
            <person name="Pombert J.-F."/>
            <person name="Ebert D."/>
        </authorList>
    </citation>
    <scope>NUCLEOTIDE SEQUENCE [LARGE SCALE GENOMIC DNA]</scope>
    <source>
        <strain evidence="2 3">UGP3</strain>
        <tissue evidence="2">Spores</tissue>
    </source>
</reference>
<evidence type="ECO:0000313" key="2">
    <source>
        <dbReference type="EMBL" id="KGG53037.1"/>
    </source>
</evidence>
<dbReference type="GeneID" id="25258073"/>
<name>A0A098VVQ6_9MICR</name>
<dbReference type="VEuPathDB" id="MicrosporidiaDB:DI09_115p30"/>
<evidence type="ECO:0000256" key="1">
    <source>
        <dbReference type="SAM" id="SignalP"/>
    </source>
</evidence>
<accession>A0A098VVQ6</accession>
<dbReference type="RefSeq" id="XP_013239473.1">
    <property type="nucleotide sequence ID" value="XM_013384019.1"/>
</dbReference>
<keyword evidence="3" id="KW-1185">Reference proteome</keyword>
<gene>
    <name evidence="2" type="ORF">DI09_115p30</name>
</gene>
<organism evidence="2 3">
    <name type="scientific">Mitosporidium daphniae</name>
    <dbReference type="NCBI Taxonomy" id="1485682"/>
    <lineage>
        <taxon>Eukaryota</taxon>
        <taxon>Fungi</taxon>
        <taxon>Fungi incertae sedis</taxon>
        <taxon>Microsporidia</taxon>
        <taxon>Mitosporidium</taxon>
    </lineage>
</organism>